<dbReference type="PaxDb" id="65489-OBART04G28260.1"/>
<accession>A0A0D3G172</accession>
<name>A0A0D3G172_9ORYZ</name>
<dbReference type="HOGENOM" id="CLU_1079164_0_0_1"/>
<dbReference type="AlphaFoldDB" id="A0A0D3G172"/>
<protein>
    <submittedName>
        <fullName evidence="1">Uncharacterized protein</fullName>
    </submittedName>
</protein>
<evidence type="ECO:0000313" key="1">
    <source>
        <dbReference type="EnsemblPlants" id="OBART04G28260.1"/>
    </source>
</evidence>
<reference evidence="1" key="2">
    <citation type="submission" date="2015-03" db="UniProtKB">
        <authorList>
            <consortium name="EnsemblPlants"/>
        </authorList>
    </citation>
    <scope>IDENTIFICATION</scope>
</reference>
<dbReference type="Proteomes" id="UP000026960">
    <property type="component" value="Chromosome 4"/>
</dbReference>
<proteinExistence type="predicted"/>
<dbReference type="Gramene" id="OBART04G28260.1">
    <property type="protein sequence ID" value="OBART04G28260.1"/>
    <property type="gene ID" value="OBART04G28260"/>
</dbReference>
<dbReference type="EnsemblPlants" id="OBART04G28260.1">
    <property type="protein sequence ID" value="OBART04G28260.1"/>
    <property type="gene ID" value="OBART04G28260"/>
</dbReference>
<reference evidence="1" key="1">
    <citation type="journal article" date="2009" name="Rice">
        <title>De Novo Next Generation Sequencing of Plant Genomes.</title>
        <authorList>
            <person name="Rounsley S."/>
            <person name="Marri P.R."/>
            <person name="Yu Y."/>
            <person name="He R."/>
            <person name="Sisneros N."/>
            <person name="Goicoechea J.L."/>
            <person name="Lee S.J."/>
            <person name="Angelova A."/>
            <person name="Kudrna D."/>
            <person name="Luo M."/>
            <person name="Affourtit J."/>
            <person name="Desany B."/>
            <person name="Knight J."/>
            <person name="Niazi F."/>
            <person name="Egholm M."/>
            <person name="Wing R.A."/>
        </authorList>
    </citation>
    <scope>NUCLEOTIDE SEQUENCE [LARGE SCALE GENOMIC DNA]</scope>
    <source>
        <strain evidence="1">cv. IRGC 105608</strain>
    </source>
</reference>
<sequence>MVRVRRVTGVARWIRDSARRKWKASMCFVAAAASPLPNPPPSAAAPLPITLGLGFGGGGGVLFASIKRRPQPHLTFQREKRRGEERDGEEEEDLALTQTDQKDLWVAILEREKKEREESEEHGSDTNVLSKIRDYKREMRKRVTAVYALLGVLQTTYSLTTKRQYAQSLKMLIWGRVSWSSWSCSQQGDPAGRPALVLEVSRAGRWFAYGLRPVWRHDMPISITTHRGDRAYTARHAGILSCMSGSIIGETFYATGGG</sequence>
<organism evidence="1">
    <name type="scientific">Oryza barthii</name>
    <dbReference type="NCBI Taxonomy" id="65489"/>
    <lineage>
        <taxon>Eukaryota</taxon>
        <taxon>Viridiplantae</taxon>
        <taxon>Streptophyta</taxon>
        <taxon>Embryophyta</taxon>
        <taxon>Tracheophyta</taxon>
        <taxon>Spermatophyta</taxon>
        <taxon>Magnoliopsida</taxon>
        <taxon>Liliopsida</taxon>
        <taxon>Poales</taxon>
        <taxon>Poaceae</taxon>
        <taxon>BOP clade</taxon>
        <taxon>Oryzoideae</taxon>
        <taxon>Oryzeae</taxon>
        <taxon>Oryzinae</taxon>
        <taxon>Oryza</taxon>
    </lineage>
</organism>
<keyword evidence="2" id="KW-1185">Reference proteome</keyword>
<evidence type="ECO:0000313" key="2">
    <source>
        <dbReference type="Proteomes" id="UP000026960"/>
    </source>
</evidence>